<sequence length="128" mass="14404">MNAKVTLQQTPSEKIINKQQREFIGEVVDDEGKVYKLRIPDPCDEFDLTAALGKDAGMNTALQARALPLIWIESIDGTPFTRPGSYNEIRAALKRVGNSGMRVIMEAMQRYYESINLGSEENVEQLKK</sequence>
<protein>
    <submittedName>
        <fullName evidence="1">Uncharacterized protein</fullName>
    </submittedName>
</protein>
<dbReference type="Proteomes" id="UP000324194">
    <property type="component" value="Chromosome 1"/>
</dbReference>
<gene>
    <name evidence="1" type="ORF">AQUSIP_12910</name>
</gene>
<dbReference type="AlphaFoldDB" id="A0A5E4PG53"/>
<accession>A0A5E4PG53</accession>
<dbReference type="KEGG" id="asip:AQUSIP_12910"/>
<name>A0A5E4PG53_9COXI</name>
<organism evidence="1 2">
    <name type="scientific">Aquicella siphonis</name>
    <dbReference type="NCBI Taxonomy" id="254247"/>
    <lineage>
        <taxon>Bacteria</taxon>
        <taxon>Pseudomonadati</taxon>
        <taxon>Pseudomonadota</taxon>
        <taxon>Gammaproteobacteria</taxon>
        <taxon>Legionellales</taxon>
        <taxon>Coxiellaceae</taxon>
        <taxon>Aquicella</taxon>
    </lineage>
</organism>
<evidence type="ECO:0000313" key="2">
    <source>
        <dbReference type="Proteomes" id="UP000324194"/>
    </source>
</evidence>
<reference evidence="1 2" key="1">
    <citation type="submission" date="2019-08" db="EMBL/GenBank/DDBJ databases">
        <authorList>
            <person name="Guy L."/>
        </authorList>
    </citation>
    <scope>NUCLEOTIDE SEQUENCE [LARGE SCALE GENOMIC DNA]</scope>
    <source>
        <strain evidence="1 2">SGT-108</strain>
    </source>
</reference>
<dbReference type="EMBL" id="LR699119">
    <property type="protein sequence ID" value="VVC75990.1"/>
    <property type="molecule type" value="Genomic_DNA"/>
</dbReference>
<proteinExistence type="predicted"/>
<dbReference type="RefSeq" id="WP_148339246.1">
    <property type="nucleotide sequence ID" value="NZ_LR699119.1"/>
</dbReference>
<keyword evidence="2" id="KW-1185">Reference proteome</keyword>
<evidence type="ECO:0000313" key="1">
    <source>
        <dbReference type="EMBL" id="VVC75990.1"/>
    </source>
</evidence>